<name>A0ABV2TBN6_9BACT</name>
<dbReference type="Proteomes" id="UP001549749">
    <property type="component" value="Unassembled WGS sequence"/>
</dbReference>
<accession>A0ABV2TBN6</accession>
<evidence type="ECO:0008006" key="3">
    <source>
        <dbReference type="Google" id="ProtNLM"/>
    </source>
</evidence>
<evidence type="ECO:0000313" key="1">
    <source>
        <dbReference type="EMBL" id="MET7000453.1"/>
    </source>
</evidence>
<comment type="caution">
    <text evidence="1">The sequence shown here is derived from an EMBL/GenBank/DDBJ whole genome shotgun (WGS) entry which is preliminary data.</text>
</comment>
<sequence length="91" mass="10355">MVEVFKTDVRDQQQANKLIDLIHNAFPEYKANFDLEDCDRILRVKSSTQLILAAPLIQLLHKAGYHAEVLPDDEPSMSSVLQGRSTSWMRG</sequence>
<keyword evidence="2" id="KW-1185">Reference proteome</keyword>
<dbReference type="RefSeq" id="WP_354663012.1">
    <property type="nucleotide sequence ID" value="NZ_JBEXAC010000002.1"/>
</dbReference>
<evidence type="ECO:0000313" key="2">
    <source>
        <dbReference type="Proteomes" id="UP001549749"/>
    </source>
</evidence>
<gene>
    <name evidence="1" type="ORF">ABR189_23885</name>
</gene>
<reference evidence="1 2" key="1">
    <citation type="submission" date="2024-06" db="EMBL/GenBank/DDBJ databases">
        <title>Chitinophaga defluvii sp. nov., isolated from municipal sewage.</title>
        <authorList>
            <person name="Zhang L."/>
        </authorList>
    </citation>
    <scope>NUCLEOTIDE SEQUENCE [LARGE SCALE GENOMIC DNA]</scope>
    <source>
        <strain evidence="1 2">H8</strain>
    </source>
</reference>
<dbReference type="EMBL" id="JBEXAC010000002">
    <property type="protein sequence ID" value="MET7000453.1"/>
    <property type="molecule type" value="Genomic_DNA"/>
</dbReference>
<organism evidence="1 2">
    <name type="scientific">Chitinophaga defluvii</name>
    <dbReference type="NCBI Taxonomy" id="3163343"/>
    <lineage>
        <taxon>Bacteria</taxon>
        <taxon>Pseudomonadati</taxon>
        <taxon>Bacteroidota</taxon>
        <taxon>Chitinophagia</taxon>
        <taxon>Chitinophagales</taxon>
        <taxon>Chitinophagaceae</taxon>
        <taxon>Chitinophaga</taxon>
    </lineage>
</organism>
<proteinExistence type="predicted"/>
<protein>
    <recommendedName>
        <fullName evidence="3">Copper chaperone CopZ</fullName>
    </recommendedName>
</protein>